<evidence type="ECO:0008006" key="3">
    <source>
        <dbReference type="Google" id="ProtNLM"/>
    </source>
</evidence>
<gene>
    <name evidence="1" type="ORF">INT45_005902</name>
</gene>
<protein>
    <recommendedName>
        <fullName evidence="3">CxC2-like cysteine cluster KDZ transposase-associated domain-containing protein</fullName>
    </recommendedName>
</protein>
<dbReference type="Proteomes" id="UP000646827">
    <property type="component" value="Unassembled WGS sequence"/>
</dbReference>
<comment type="caution">
    <text evidence="1">The sequence shown here is derived from an EMBL/GenBank/DDBJ whole genome shotgun (WGS) entry which is preliminary data.</text>
</comment>
<dbReference type="PANTHER" id="PTHR33096">
    <property type="entry name" value="CXC2 DOMAIN-CONTAINING PROTEIN"/>
    <property type="match status" value="1"/>
</dbReference>
<dbReference type="OrthoDB" id="2279994at2759"/>
<feature type="non-terminal residue" evidence="1">
    <location>
        <position position="1"/>
    </location>
</feature>
<sequence>MPPKYRGFGTNEKFTFRSFSRTGGLRETTHVQRVTPTVDQNGSHQIPSSINRIRSSEWEDVDESTRKRKRSNVEDRVRNWANILPMLTDAFKQGYGVQTPLPEALTPIEDLLLCPCPGKNSKFITCIFKCGICKSSKLFLLPIPASFKQRLGEALPMYGRMVLNIEKDHRISCRLENVCPACKYMNGVKTAAADGNFQLSRYMRTNDRAKNIAFDGQDEVDRYWVKPDNIISYNERAEEGCTNFQALNKKGGNKTHLDQTGVFACTCGHGYRLVATDMTTPGESTECLASIKNVPIAVGIFHIIGHAPSCQLSYHPRINSSWGLQDGAHLERLWSTLSGFVSMTRSMSSLNRRLTLTLALDFYAQQKADNIGTNLKSKFRHTCLLRQDALKSLKEAGIEEDDNEKMHKLKLAWDDQIKNMITPFVQGSGKFAASHRAIENLRVAIAIFDLIDRAFRVQGDAHNRTQNLAAQRRVAREQVARKLQIYNEKIRIGPVF</sequence>
<dbReference type="InterPro" id="IPR040521">
    <property type="entry name" value="KDZ"/>
</dbReference>
<evidence type="ECO:0000313" key="1">
    <source>
        <dbReference type="EMBL" id="KAG2216427.1"/>
    </source>
</evidence>
<name>A0A8H7VEZ8_9FUNG</name>
<evidence type="ECO:0000313" key="2">
    <source>
        <dbReference type="Proteomes" id="UP000646827"/>
    </source>
</evidence>
<proteinExistence type="predicted"/>
<dbReference type="PANTHER" id="PTHR33096:SF1">
    <property type="entry name" value="CXC1-LIKE CYSTEINE CLUSTER ASSOCIATED WITH KDZ TRANSPOSASES DOMAIN-CONTAINING PROTEIN"/>
    <property type="match status" value="1"/>
</dbReference>
<accession>A0A8H7VEZ8</accession>
<dbReference type="Pfam" id="PF18758">
    <property type="entry name" value="KDZ"/>
    <property type="match status" value="2"/>
</dbReference>
<keyword evidence="2" id="KW-1185">Reference proteome</keyword>
<dbReference type="EMBL" id="JAEPRB010000407">
    <property type="protein sequence ID" value="KAG2216427.1"/>
    <property type="molecule type" value="Genomic_DNA"/>
</dbReference>
<dbReference type="AlphaFoldDB" id="A0A8H7VEZ8"/>
<organism evidence="1 2">
    <name type="scientific">Circinella minor</name>
    <dbReference type="NCBI Taxonomy" id="1195481"/>
    <lineage>
        <taxon>Eukaryota</taxon>
        <taxon>Fungi</taxon>
        <taxon>Fungi incertae sedis</taxon>
        <taxon>Mucoromycota</taxon>
        <taxon>Mucoromycotina</taxon>
        <taxon>Mucoromycetes</taxon>
        <taxon>Mucorales</taxon>
        <taxon>Lichtheimiaceae</taxon>
        <taxon>Circinella</taxon>
    </lineage>
</organism>
<reference evidence="1 2" key="1">
    <citation type="submission" date="2020-12" db="EMBL/GenBank/DDBJ databases">
        <title>Metabolic potential, ecology and presence of endohyphal bacteria is reflected in genomic diversity of Mucoromycotina.</title>
        <authorList>
            <person name="Muszewska A."/>
            <person name="Okrasinska A."/>
            <person name="Steczkiewicz K."/>
            <person name="Drgas O."/>
            <person name="Orlowska M."/>
            <person name="Perlinska-Lenart U."/>
            <person name="Aleksandrzak-Piekarczyk T."/>
            <person name="Szatraj K."/>
            <person name="Zielenkiewicz U."/>
            <person name="Pilsyk S."/>
            <person name="Malc E."/>
            <person name="Mieczkowski P."/>
            <person name="Kruszewska J.S."/>
            <person name="Biernat P."/>
            <person name="Pawlowska J."/>
        </authorList>
    </citation>
    <scope>NUCLEOTIDE SEQUENCE [LARGE SCALE GENOMIC DNA]</scope>
    <source>
        <strain evidence="1 2">CBS 142.35</strain>
    </source>
</reference>